<dbReference type="PANTHER" id="PTHR17920:SF3">
    <property type="entry name" value="TRANSMEMBRANE AND COILED-COIL DOMAIN-CONTAINING PROTEIN 4"/>
    <property type="match status" value="1"/>
</dbReference>
<feature type="region of interest" description="Disordered" evidence="6">
    <location>
        <begin position="794"/>
        <end position="936"/>
    </location>
</feature>
<feature type="compositionally biased region" description="Low complexity" evidence="6">
    <location>
        <begin position="275"/>
        <end position="301"/>
    </location>
</feature>
<sequence length="1084" mass="116924">MQDPCSSSARHDDPPAIQDASETPSLPDSNLIKEQQSTTTSVPETDGCPANLSITAVSAAAGGAEPICTTTSTSSGATADDNSCEREAVTPDENRVTPSLALNTSAPLTQESLEQQQHQIMQRDDEHSSSIRAWAANLPQVPDNVQPIATGPSHIFELQPSTENDTNEPRIQETKDIFTETQKVAYVGLCALTSLEVVHDHKGKEFTYARMSADNWQRKLMRTIYMHMGISSEEITMIESLSKHNILPSDLVHQFTAQGETTTINMDGFQEVKQQQHQQQQPRHSSSSSSSASKFSSTESSALTVDSKRSLDARLSEHHGRSSSSSSTSTTCHSNEQPNSSEEKKNGQFVIDLRWTVMTDLLLLFLGSETFDARSRVFIARVASYLELDWIQVIGFEKRITDHLITNASLAWETETTTTVATTMTTTTDMDISVRNDSEKASRNKQRRKRRYVMIGLATIGGGLILGLSAGLMAPIIAGGLGTILSTVGVTGASGFLGGTTGIALITGAATGIGSGMGAKGMKRRMKTINTFEFSPVSLDERVNCIISISGWLPKKAHRDLAALPFSVLDPMMGDHYTLYWEPEMLEALGSAFKIFATEVVTFSIQQALAHTIMGALLAGLAWPLALTKLGYLVDNPWNNGLDRARLAGLILADSIMNRNLGARPVTLVGYSLGARVIFYCLLELARVNAYGLVENVALFGTPVNASKAQWKECTSVVAGRFVNGYATNDWLLGFLFRASTAGLGNVAGLRPLRDIEGDHVHNIDCSDLIKGHLSYRKAMPMLLKRAGFVVTSEELPGGDTKEEEEEEEFELDLSGAKDLENFRPATMTRGSSVSSLKSGKASIQYPPPKTKCNPHQPENTNNNDAMSDVVSTTTAAPNGTNSAPTAPTAAVPSLSESAQPEAPPSSPPSQPARISTSSPEPNQNEPNNRHVIPNDDEIIAEIIAKATAVSKASGQYSSLSSGRASIAKTRSSDSSPLPVMTQSLSESSSKPPSIRSIDNHRSSTSDPRNSMSSSIFSKLVTGSSNKKKSSSSDDEKARQELAEAGIEVKEIKSTLGRMVVPDEVVNPMPKITLEKPQYARVNR</sequence>
<evidence type="ECO:0000256" key="4">
    <source>
        <dbReference type="ARBA" id="ARBA00022989"/>
    </source>
</evidence>
<dbReference type="SUPFAM" id="SSF53474">
    <property type="entry name" value="alpha/beta-Hydrolases"/>
    <property type="match status" value="1"/>
</dbReference>
<feature type="compositionally biased region" description="Low complexity" evidence="6">
    <location>
        <begin position="322"/>
        <end position="331"/>
    </location>
</feature>
<protein>
    <submittedName>
        <fullName evidence="8">Duf726 domain protein</fullName>
    </submittedName>
</protein>
<feature type="transmembrane region" description="Helical" evidence="7">
    <location>
        <begin position="496"/>
        <end position="517"/>
    </location>
</feature>
<gene>
    <name evidence="8" type="ORF">LCOR_07367.1</name>
</gene>
<dbReference type="InterPro" id="IPR007941">
    <property type="entry name" value="DUF726"/>
</dbReference>
<dbReference type="VEuPathDB" id="FungiDB:LCOR_07367.1"/>
<evidence type="ECO:0000256" key="2">
    <source>
        <dbReference type="ARBA" id="ARBA00009824"/>
    </source>
</evidence>
<organism evidence="8 9">
    <name type="scientific">Lichtheimia corymbifera JMRC:FSU:9682</name>
    <dbReference type="NCBI Taxonomy" id="1263082"/>
    <lineage>
        <taxon>Eukaryota</taxon>
        <taxon>Fungi</taxon>
        <taxon>Fungi incertae sedis</taxon>
        <taxon>Mucoromycota</taxon>
        <taxon>Mucoromycotina</taxon>
        <taxon>Mucoromycetes</taxon>
        <taxon>Mucorales</taxon>
        <taxon>Lichtheimiaceae</taxon>
        <taxon>Lichtheimia</taxon>
    </lineage>
</organism>
<feature type="compositionally biased region" description="Low complexity" evidence="6">
    <location>
        <begin position="984"/>
        <end position="997"/>
    </location>
</feature>
<feature type="compositionally biased region" description="Basic and acidic residues" evidence="6">
    <location>
        <begin position="306"/>
        <end position="320"/>
    </location>
</feature>
<feature type="compositionally biased region" description="Acidic residues" evidence="6">
    <location>
        <begin position="802"/>
        <end position="812"/>
    </location>
</feature>
<keyword evidence="5 7" id="KW-0472">Membrane</keyword>
<feature type="transmembrane region" description="Helical" evidence="7">
    <location>
        <begin position="452"/>
        <end position="476"/>
    </location>
</feature>
<dbReference type="Pfam" id="PF05277">
    <property type="entry name" value="DUF726"/>
    <property type="match status" value="1"/>
</dbReference>
<dbReference type="InterPro" id="IPR029058">
    <property type="entry name" value="AB_hydrolase_fold"/>
</dbReference>
<dbReference type="Proteomes" id="UP000027586">
    <property type="component" value="Unassembled WGS sequence"/>
</dbReference>
<feature type="region of interest" description="Disordered" evidence="6">
    <location>
        <begin position="950"/>
        <end position="1044"/>
    </location>
</feature>
<dbReference type="STRING" id="1263082.A0A068S371"/>
<dbReference type="AlphaFoldDB" id="A0A068S371"/>
<feature type="compositionally biased region" description="Low complexity" evidence="6">
    <location>
        <begin position="872"/>
        <end position="901"/>
    </location>
</feature>
<name>A0A068S371_9FUNG</name>
<evidence type="ECO:0000256" key="5">
    <source>
        <dbReference type="ARBA" id="ARBA00023136"/>
    </source>
</evidence>
<keyword evidence="9" id="KW-1185">Reference proteome</keyword>
<feature type="region of interest" description="Disordered" evidence="6">
    <location>
        <begin position="1"/>
        <end position="49"/>
    </location>
</feature>
<reference evidence="8" key="1">
    <citation type="submission" date="2013-08" db="EMBL/GenBank/DDBJ databases">
        <title>Gene expansion shapes genome architecture in the human pathogen Lichtheimia corymbifera: an evolutionary genomics analysis in the ancient terrestrial Mucorales (Mucoromycotina).</title>
        <authorList>
            <person name="Schwartze V.U."/>
            <person name="Winter S."/>
            <person name="Shelest E."/>
            <person name="Marcet-Houben M."/>
            <person name="Horn F."/>
            <person name="Wehner S."/>
            <person name="Hoffmann K."/>
            <person name="Riege K."/>
            <person name="Sammeth M."/>
            <person name="Nowrousian M."/>
            <person name="Valiante V."/>
            <person name="Linde J."/>
            <person name="Jacobsen I.D."/>
            <person name="Marz M."/>
            <person name="Brakhage A.A."/>
            <person name="Gabaldon T."/>
            <person name="Bocker S."/>
            <person name="Voigt K."/>
        </authorList>
    </citation>
    <scope>NUCLEOTIDE SEQUENCE [LARGE SCALE GENOMIC DNA]</scope>
    <source>
        <strain evidence="8">FSU 9682</strain>
    </source>
</reference>
<evidence type="ECO:0000256" key="1">
    <source>
        <dbReference type="ARBA" id="ARBA00004141"/>
    </source>
</evidence>
<evidence type="ECO:0000256" key="6">
    <source>
        <dbReference type="SAM" id="MobiDB-lite"/>
    </source>
</evidence>
<comment type="caution">
    <text evidence="8">The sequence shown here is derived from an EMBL/GenBank/DDBJ whole genome shotgun (WGS) entry which is preliminary data.</text>
</comment>
<feature type="compositionally biased region" description="Basic and acidic residues" evidence="6">
    <location>
        <begin position="1031"/>
        <end position="1044"/>
    </location>
</feature>
<keyword evidence="4 7" id="KW-1133">Transmembrane helix</keyword>
<feature type="compositionally biased region" description="Polar residues" evidence="6">
    <location>
        <begin position="951"/>
        <end position="976"/>
    </location>
</feature>
<dbReference type="EMBL" id="CBTN010000036">
    <property type="protein sequence ID" value="CDH56302.1"/>
    <property type="molecule type" value="Genomic_DNA"/>
</dbReference>
<dbReference type="GO" id="GO:0016020">
    <property type="term" value="C:membrane"/>
    <property type="evidence" value="ECO:0007669"/>
    <property type="project" value="UniProtKB-SubCell"/>
</dbReference>
<feature type="compositionally biased region" description="Polar residues" evidence="6">
    <location>
        <begin position="857"/>
        <end position="866"/>
    </location>
</feature>
<feature type="compositionally biased region" description="Polar residues" evidence="6">
    <location>
        <begin position="20"/>
        <end position="43"/>
    </location>
</feature>
<evidence type="ECO:0000256" key="7">
    <source>
        <dbReference type="SAM" id="Phobius"/>
    </source>
</evidence>
<feature type="compositionally biased region" description="Low complexity" evidence="6">
    <location>
        <begin position="831"/>
        <end position="843"/>
    </location>
</feature>
<proteinExistence type="inferred from homology"/>
<evidence type="ECO:0000313" key="8">
    <source>
        <dbReference type="EMBL" id="CDH56302.1"/>
    </source>
</evidence>
<dbReference type="OrthoDB" id="277931at2759"/>
<accession>A0A068S371</accession>
<feature type="compositionally biased region" description="Polar residues" evidence="6">
    <location>
        <begin position="1005"/>
        <end position="1023"/>
    </location>
</feature>
<evidence type="ECO:0000256" key="3">
    <source>
        <dbReference type="ARBA" id="ARBA00022692"/>
    </source>
</evidence>
<comment type="similarity">
    <text evidence="2">Belongs to the TMCO4 family.</text>
</comment>
<evidence type="ECO:0000313" key="9">
    <source>
        <dbReference type="Proteomes" id="UP000027586"/>
    </source>
</evidence>
<feature type="compositionally biased region" description="Pro residues" evidence="6">
    <location>
        <begin position="902"/>
        <end position="911"/>
    </location>
</feature>
<keyword evidence="3 7" id="KW-0812">Transmembrane</keyword>
<comment type="subcellular location">
    <subcellularLocation>
        <location evidence="1">Membrane</location>
        <topology evidence="1">Multi-pass membrane protein</topology>
    </subcellularLocation>
</comment>
<dbReference type="PANTHER" id="PTHR17920">
    <property type="entry name" value="TRANSMEMBRANE AND COILED-COIL DOMAIN-CONTAINING PROTEIN 4 TMCO4"/>
    <property type="match status" value="1"/>
</dbReference>
<feature type="region of interest" description="Disordered" evidence="6">
    <location>
        <begin position="272"/>
        <end position="345"/>
    </location>
</feature>